<name>A0A1D7TQ73_9LACO</name>
<dbReference type="SUPFAM" id="SSF53448">
    <property type="entry name" value="Nucleotide-diphospho-sugar transferases"/>
    <property type="match status" value="1"/>
</dbReference>
<reference evidence="2 3" key="1">
    <citation type="submission" date="2016-09" db="EMBL/GenBank/DDBJ databases">
        <title>Complete Genome Sequence of Lactobacillus salivarius Jin.</title>
        <authorList>
            <person name="Jin N."/>
            <person name="Li C."/>
            <person name="Wang M."/>
            <person name="Ren D."/>
            <person name="Di Y."/>
            <person name="Pan R."/>
            <person name="Du S."/>
            <person name="Lu H."/>
            <person name="Li X."/>
            <person name="Tian M."/>
        </authorList>
    </citation>
    <scope>NUCLEOTIDE SEQUENCE [LARGE SCALE GENOMIC DNA]</scope>
    <source>
        <strain evidence="2 3">CICC 23174</strain>
    </source>
</reference>
<sequence length="291" mass="34273">MVKVSIGVPVYNANEYLRECLDSILNQTFQDFEVLLVDDGSTDGSYNICYEYDQKSDKIRYYHQNHKGIDDTRNLILREADGDFITWIEVTDSVEPDYLQHLVDIQNKSNADIVISGFKEYHEREFGQSVNLKPYFEELEDNEYTNVDKYRALLLFLSHWTSFFYSWGKLVSMRTHLGVMYPKEFINKDMATTYKLYLHTDNIVVDGEELYNHRIIDERVTLGDRDILADYEDKQRVLDEMMMITEIMNFNVAAVRDLCSQVMNNEYNAAMKKLSESWKPKLDKLRSELAD</sequence>
<dbReference type="Gene3D" id="3.90.550.10">
    <property type="entry name" value="Spore Coat Polysaccharide Biosynthesis Protein SpsA, Chain A"/>
    <property type="match status" value="1"/>
</dbReference>
<dbReference type="Proteomes" id="UP000094723">
    <property type="component" value="Chromosome"/>
</dbReference>
<dbReference type="AlphaFoldDB" id="A0A1D7TQ73"/>
<dbReference type="InterPro" id="IPR029044">
    <property type="entry name" value="Nucleotide-diphossugar_trans"/>
</dbReference>
<evidence type="ECO:0000313" key="2">
    <source>
        <dbReference type="EMBL" id="AOO73099.1"/>
    </source>
</evidence>
<dbReference type="Pfam" id="PF00535">
    <property type="entry name" value="Glycos_transf_2"/>
    <property type="match status" value="1"/>
</dbReference>
<dbReference type="CDD" id="cd00761">
    <property type="entry name" value="Glyco_tranf_GTA_type"/>
    <property type="match status" value="1"/>
</dbReference>
<evidence type="ECO:0000313" key="3">
    <source>
        <dbReference type="Proteomes" id="UP000094723"/>
    </source>
</evidence>
<dbReference type="EMBL" id="CP017107">
    <property type="protein sequence ID" value="AOO73099.1"/>
    <property type="molecule type" value="Genomic_DNA"/>
</dbReference>
<accession>A0A1D7TQ73</accession>
<feature type="domain" description="Glycosyltransferase 2-like" evidence="1">
    <location>
        <begin position="5"/>
        <end position="134"/>
    </location>
</feature>
<protein>
    <submittedName>
        <fullName evidence="2">Capsular biosynthesis protein CpsJ</fullName>
    </submittedName>
</protein>
<dbReference type="RefSeq" id="WP_069468798.1">
    <property type="nucleotide sequence ID" value="NZ_CP017107.1"/>
</dbReference>
<dbReference type="InterPro" id="IPR001173">
    <property type="entry name" value="Glyco_trans_2-like"/>
</dbReference>
<dbReference type="PANTHER" id="PTHR43685">
    <property type="entry name" value="GLYCOSYLTRANSFERASE"/>
    <property type="match status" value="1"/>
</dbReference>
<evidence type="ECO:0000259" key="1">
    <source>
        <dbReference type="Pfam" id="PF00535"/>
    </source>
</evidence>
<proteinExistence type="predicted"/>
<dbReference type="InterPro" id="IPR050834">
    <property type="entry name" value="Glycosyltransf_2"/>
</dbReference>
<dbReference type="PANTHER" id="PTHR43685:SF2">
    <property type="entry name" value="GLYCOSYLTRANSFERASE 2-LIKE DOMAIN-CONTAINING PROTEIN"/>
    <property type="match status" value="1"/>
</dbReference>
<gene>
    <name evidence="2" type="ORF">BHF65_02135</name>
</gene>
<organism evidence="2 3">
    <name type="scientific">Ligilactobacillus salivarius</name>
    <dbReference type="NCBI Taxonomy" id="1624"/>
    <lineage>
        <taxon>Bacteria</taxon>
        <taxon>Bacillati</taxon>
        <taxon>Bacillota</taxon>
        <taxon>Bacilli</taxon>
        <taxon>Lactobacillales</taxon>
        <taxon>Lactobacillaceae</taxon>
        <taxon>Ligilactobacillus</taxon>
    </lineage>
</organism>